<feature type="domain" description="Rhodanese" evidence="2">
    <location>
        <begin position="18"/>
        <end position="135"/>
    </location>
</feature>
<dbReference type="InterPro" id="IPR058840">
    <property type="entry name" value="AAA_SelU"/>
</dbReference>
<dbReference type="NCBIfam" id="NF008750">
    <property type="entry name" value="PRK11784.1-2"/>
    <property type="match status" value="1"/>
</dbReference>
<dbReference type="PANTHER" id="PTHR30401">
    <property type="entry name" value="TRNA 2-SELENOURIDINE SYNTHASE"/>
    <property type="match status" value="1"/>
</dbReference>
<evidence type="ECO:0000313" key="4">
    <source>
        <dbReference type="Proteomes" id="UP001528673"/>
    </source>
</evidence>
<dbReference type="NCBIfam" id="NF008752">
    <property type="entry name" value="PRK11784.1-4"/>
    <property type="match status" value="1"/>
</dbReference>
<keyword evidence="1" id="KW-0711">Selenium</keyword>
<dbReference type="PANTHER" id="PTHR30401:SF0">
    <property type="entry name" value="TRNA 2-SELENOURIDINE SYNTHASE"/>
    <property type="match status" value="1"/>
</dbReference>
<dbReference type="Gene3D" id="3.40.250.10">
    <property type="entry name" value="Rhodanese-like domain"/>
    <property type="match status" value="1"/>
</dbReference>
<proteinExistence type="predicted"/>
<dbReference type="GO" id="GO:0016740">
    <property type="term" value="F:transferase activity"/>
    <property type="evidence" value="ECO:0007669"/>
    <property type="project" value="UniProtKB-KW"/>
</dbReference>
<dbReference type="SMART" id="SM00450">
    <property type="entry name" value="RHOD"/>
    <property type="match status" value="1"/>
</dbReference>
<protein>
    <submittedName>
        <fullName evidence="3">tRNA 2-selenouridine(34) synthase MnmH</fullName>
        <ecNumber evidence="3">2.5.1.-</ecNumber>
    </submittedName>
</protein>
<dbReference type="EMBL" id="JAQSIP010000003">
    <property type="protein sequence ID" value="MDD0838646.1"/>
    <property type="molecule type" value="Genomic_DNA"/>
</dbReference>
<dbReference type="NCBIfam" id="TIGR03167">
    <property type="entry name" value="tRNA_sel_U_synt"/>
    <property type="match status" value="1"/>
</dbReference>
<dbReference type="InterPro" id="IPR017582">
    <property type="entry name" value="SelU"/>
</dbReference>
<dbReference type="InterPro" id="IPR036873">
    <property type="entry name" value="Rhodanese-like_dom_sf"/>
</dbReference>
<evidence type="ECO:0000259" key="2">
    <source>
        <dbReference type="PROSITE" id="PS50206"/>
    </source>
</evidence>
<dbReference type="EC" id="2.5.1.-" evidence="3"/>
<organism evidence="3 4">
    <name type="scientific">Curvibacter cyanobacteriorum</name>
    <dbReference type="NCBI Taxonomy" id="3026422"/>
    <lineage>
        <taxon>Bacteria</taxon>
        <taxon>Pseudomonadati</taxon>
        <taxon>Pseudomonadota</taxon>
        <taxon>Betaproteobacteria</taxon>
        <taxon>Burkholderiales</taxon>
        <taxon>Comamonadaceae</taxon>
        <taxon>Curvibacter</taxon>
    </lineage>
</organism>
<dbReference type="RefSeq" id="WP_273950648.1">
    <property type="nucleotide sequence ID" value="NZ_JAQSIP010000003.1"/>
</dbReference>
<dbReference type="Proteomes" id="UP001528673">
    <property type="component" value="Unassembled WGS sequence"/>
</dbReference>
<gene>
    <name evidence="3" type="primary">mnmH</name>
    <name evidence="3" type="ORF">PSQ40_08685</name>
</gene>
<accession>A0ABT5MYZ5</accession>
<dbReference type="PROSITE" id="PS50206">
    <property type="entry name" value="RHODANESE_3"/>
    <property type="match status" value="1"/>
</dbReference>
<keyword evidence="3" id="KW-0808">Transferase</keyword>
<keyword evidence="4" id="KW-1185">Reference proteome</keyword>
<name>A0ABT5MYZ5_9BURK</name>
<evidence type="ECO:0000313" key="3">
    <source>
        <dbReference type="EMBL" id="MDD0838646.1"/>
    </source>
</evidence>
<reference evidence="3 4" key="1">
    <citation type="submission" date="2023-02" db="EMBL/GenBank/DDBJ databases">
        <title>Bacterial whole genomic sequence of Curvibacter sp. HBC61.</title>
        <authorList>
            <person name="Le V."/>
            <person name="Ko S.-R."/>
            <person name="Ahn C.-Y."/>
            <person name="Oh H.-M."/>
        </authorList>
    </citation>
    <scope>NUCLEOTIDE SEQUENCE [LARGE SCALE GENOMIC DNA]</scope>
    <source>
        <strain evidence="3 4">HBC61</strain>
    </source>
</reference>
<comment type="caution">
    <text evidence="3">The sequence shown here is derived from an EMBL/GenBank/DDBJ whole genome shotgun (WGS) entry which is preliminary data.</text>
</comment>
<dbReference type="SUPFAM" id="SSF52821">
    <property type="entry name" value="Rhodanese/Cell cycle control phosphatase"/>
    <property type="match status" value="1"/>
</dbReference>
<sequence>MTAWRGPVPITERHQFDTLIDARSPAEFALDHVPGAINCPALDDEERRTVGTLYKQQGAFEARRVGGALVAANLARHLREHFADRPADWKPLVYCWRGGLRSGSMVAWLRLVGWDAQQVAGGYKRWRQHVIDTLASHSPTLRWQVLAGATGTAKTRLLQALAREGAQVLDLEQLARHKGSLLGAWPGQPQPSQKAFETALAVAIEGFDPARPVWIEAESRKIGQLSVPNPLLAALRAAPCLELTAPKAARLAFLLQDYAYLAEHGEALAQQLAPLRTLHGHDTLLQWQDWARLAQLPPLFEQLITRHYDPQYARSQAAHLHGWSARQTLPLAQLDPETLSQVARQLKDRVLDAPPAAQKGR</sequence>
<dbReference type="InterPro" id="IPR001763">
    <property type="entry name" value="Rhodanese-like_dom"/>
</dbReference>
<dbReference type="Pfam" id="PF26341">
    <property type="entry name" value="AAA_SelU"/>
    <property type="match status" value="1"/>
</dbReference>
<evidence type="ECO:0000256" key="1">
    <source>
        <dbReference type="ARBA" id="ARBA00023266"/>
    </source>
</evidence>
<dbReference type="Pfam" id="PF00581">
    <property type="entry name" value="Rhodanese"/>
    <property type="match status" value="1"/>
</dbReference>